<organism evidence="1 2">
    <name type="scientific">Phyllobacterium myrsinacearum</name>
    <dbReference type="NCBI Taxonomy" id="28101"/>
    <lineage>
        <taxon>Bacteria</taxon>
        <taxon>Pseudomonadati</taxon>
        <taxon>Pseudomonadota</taxon>
        <taxon>Alphaproteobacteria</taxon>
        <taxon>Hyphomicrobiales</taxon>
        <taxon>Phyllobacteriaceae</taxon>
        <taxon>Phyllobacterium</taxon>
    </lineage>
</organism>
<dbReference type="AlphaFoldDB" id="A0A2S9JIX4"/>
<evidence type="ECO:0000313" key="1">
    <source>
        <dbReference type="EMBL" id="PRD52925.1"/>
    </source>
</evidence>
<protein>
    <recommendedName>
        <fullName evidence="3">Sulfotransferase family protein</fullName>
    </recommendedName>
</protein>
<keyword evidence="2" id="KW-1185">Reference proteome</keyword>
<evidence type="ECO:0008006" key="3">
    <source>
        <dbReference type="Google" id="ProtNLM"/>
    </source>
</evidence>
<name>A0A2S9JIX4_9HYPH</name>
<sequence>MGDDSKFSPVIICGCKRSGTTALVRILNENGITISNEWALFAWSAWQHEFSLSDWLYNKHLEVENTEWLQHWNYRMKLSGDEAERGFPAALHAVYGSKPRWKWGDKWPDYVFHMREIKEHFPNAKVIYIYRDGRDVVASMLRKSMADDVNHGFEQWISAIEAWRSWENEVDHIAVKQEDLLHYPAEVGAYIARYCGIRLASADHARHVVLGADGVSKDDYVGENRFAHMGAYTALFSDDDVPPAARQLLASLGYV</sequence>
<accession>A0A2S9JIX4</accession>
<gene>
    <name evidence="1" type="ORF">C5750_10895</name>
</gene>
<evidence type="ECO:0000313" key="2">
    <source>
        <dbReference type="Proteomes" id="UP000238563"/>
    </source>
</evidence>
<dbReference type="InterPro" id="IPR027417">
    <property type="entry name" value="P-loop_NTPase"/>
</dbReference>
<comment type="caution">
    <text evidence="1">The sequence shown here is derived from an EMBL/GenBank/DDBJ whole genome shotgun (WGS) entry which is preliminary data.</text>
</comment>
<proteinExistence type="predicted"/>
<dbReference type="Proteomes" id="UP000238563">
    <property type="component" value="Unassembled WGS sequence"/>
</dbReference>
<dbReference type="Gene3D" id="3.40.50.300">
    <property type="entry name" value="P-loop containing nucleotide triphosphate hydrolases"/>
    <property type="match status" value="1"/>
</dbReference>
<dbReference type="RefSeq" id="WP_105733939.1">
    <property type="nucleotide sequence ID" value="NZ_PVBT01000003.1"/>
</dbReference>
<dbReference type="SUPFAM" id="SSF52540">
    <property type="entry name" value="P-loop containing nucleoside triphosphate hydrolases"/>
    <property type="match status" value="1"/>
</dbReference>
<reference evidence="1 2" key="1">
    <citation type="submission" date="2018-02" db="EMBL/GenBank/DDBJ databases">
        <title>The draft genome of Phyllobacterium myrsinacearum DSM5892.</title>
        <authorList>
            <person name="Li L."/>
            <person name="Liu L."/>
            <person name="Zhang X."/>
            <person name="Wang T."/>
        </authorList>
    </citation>
    <scope>NUCLEOTIDE SEQUENCE [LARGE SCALE GENOMIC DNA]</scope>
    <source>
        <strain evidence="1 2">DSM 5892</strain>
    </source>
</reference>
<dbReference type="Pfam" id="PF13469">
    <property type="entry name" value="Sulfotransfer_3"/>
    <property type="match status" value="1"/>
</dbReference>
<dbReference type="EMBL" id="PVBT01000003">
    <property type="protein sequence ID" value="PRD52925.1"/>
    <property type="molecule type" value="Genomic_DNA"/>
</dbReference>